<dbReference type="EMBL" id="LR215050">
    <property type="protein sequence ID" value="VEU83335.1"/>
    <property type="molecule type" value="Genomic_DNA"/>
</dbReference>
<protein>
    <submittedName>
        <fullName evidence="1">Uncharacterized protein</fullName>
    </submittedName>
</protein>
<name>A0A449BLL7_9MOLU</name>
<dbReference type="RefSeq" id="WP_035368812.1">
    <property type="nucleotide sequence ID" value="NZ_LR215050.1"/>
</dbReference>
<evidence type="ECO:0000313" key="1">
    <source>
        <dbReference type="EMBL" id="VEU83335.1"/>
    </source>
</evidence>
<accession>A0A449BLL7</accession>
<dbReference type="Proteomes" id="UP000290909">
    <property type="component" value="Chromosome"/>
</dbReference>
<organism evidence="1 2">
    <name type="scientific">Acholeplasma hippikon</name>
    <dbReference type="NCBI Taxonomy" id="264636"/>
    <lineage>
        <taxon>Bacteria</taxon>
        <taxon>Bacillati</taxon>
        <taxon>Mycoplasmatota</taxon>
        <taxon>Mollicutes</taxon>
        <taxon>Acholeplasmatales</taxon>
        <taxon>Acholeplasmataceae</taxon>
        <taxon>Acholeplasma</taxon>
    </lineage>
</organism>
<evidence type="ECO:0000313" key="2">
    <source>
        <dbReference type="Proteomes" id="UP000290909"/>
    </source>
</evidence>
<sequence length="220" mass="25198">MKKRLILFSLIFILFITSTYIGAVLTSQGNKDDDFEVGFVKVDLNAYFEKNNIIYDKDDGIEAILHQGGETIVKKGVYALNITDSNHVQFIENFRVKFNVSSNVDTYFRVRFLESKILRTVNSQGQITEYVLIGGFPLNITNDFYLHTDGYYYYKNRVQRVDQDTKREITFIGSYFPGQSFATAPVGQELQVTFKIEAVQAVGGPVENWRLLTPPWGGNW</sequence>
<keyword evidence="2" id="KW-1185">Reference proteome</keyword>
<dbReference type="STRING" id="1408416.GCA_000702765_00574"/>
<proteinExistence type="predicted"/>
<dbReference type="KEGG" id="ahk:NCTC10172_01411"/>
<reference evidence="1 2" key="1">
    <citation type="submission" date="2019-01" db="EMBL/GenBank/DDBJ databases">
        <authorList>
            <consortium name="Pathogen Informatics"/>
        </authorList>
    </citation>
    <scope>NUCLEOTIDE SEQUENCE [LARGE SCALE GENOMIC DNA]</scope>
    <source>
        <strain evidence="1 2">NCTC10172</strain>
    </source>
</reference>
<dbReference type="AlphaFoldDB" id="A0A449BLL7"/>
<gene>
    <name evidence="1" type="ORF">NCTC10172_01411</name>
</gene>